<comment type="caution">
    <text evidence="10">The sequence shown here is derived from an EMBL/GenBank/DDBJ whole genome shotgun (WGS) entry which is preliminary data.</text>
</comment>
<evidence type="ECO:0000256" key="6">
    <source>
        <dbReference type="ARBA" id="ARBA00022989"/>
    </source>
</evidence>
<keyword evidence="4 8" id="KW-0812">Transmembrane</keyword>
<feature type="domain" description="Glycosyltransferase 2-like" evidence="9">
    <location>
        <begin position="3"/>
        <end position="164"/>
    </location>
</feature>
<dbReference type="GO" id="GO:0009103">
    <property type="term" value="P:lipopolysaccharide biosynthetic process"/>
    <property type="evidence" value="ECO:0007669"/>
    <property type="project" value="UniProtKB-KW"/>
</dbReference>
<dbReference type="AlphaFoldDB" id="A0A1F7L0Z2"/>
<evidence type="ECO:0000256" key="8">
    <source>
        <dbReference type="SAM" id="Phobius"/>
    </source>
</evidence>
<gene>
    <name evidence="10" type="ORF">A3K52_03225</name>
</gene>
<protein>
    <recommendedName>
        <fullName evidence="9">Glycosyltransferase 2-like domain-containing protein</fullName>
    </recommendedName>
</protein>
<evidence type="ECO:0000256" key="2">
    <source>
        <dbReference type="ARBA" id="ARBA00022676"/>
    </source>
</evidence>
<keyword evidence="6 8" id="KW-1133">Transmembrane helix</keyword>
<dbReference type="EMBL" id="MGBR01000001">
    <property type="protein sequence ID" value="OGK73771.1"/>
    <property type="molecule type" value="Genomic_DNA"/>
</dbReference>
<reference evidence="10 11" key="1">
    <citation type="journal article" date="2016" name="Nat. Commun.">
        <title>Thousands of microbial genomes shed light on interconnected biogeochemical processes in an aquifer system.</title>
        <authorList>
            <person name="Anantharaman K."/>
            <person name="Brown C.T."/>
            <person name="Hug L.A."/>
            <person name="Sharon I."/>
            <person name="Castelle C.J."/>
            <person name="Probst A.J."/>
            <person name="Thomas B.C."/>
            <person name="Singh A."/>
            <person name="Wilkins M.J."/>
            <person name="Karaoz U."/>
            <person name="Brodie E.L."/>
            <person name="Williams K.H."/>
            <person name="Hubbard S.S."/>
            <person name="Banfield J.F."/>
        </authorList>
    </citation>
    <scope>NUCLEOTIDE SEQUENCE [LARGE SCALE GENOMIC DNA]</scope>
</reference>
<keyword evidence="3" id="KW-0808">Transferase</keyword>
<dbReference type="Proteomes" id="UP000177050">
    <property type="component" value="Unassembled WGS sequence"/>
</dbReference>
<dbReference type="InterPro" id="IPR050256">
    <property type="entry name" value="Glycosyltransferase_2"/>
</dbReference>
<evidence type="ECO:0000256" key="7">
    <source>
        <dbReference type="ARBA" id="ARBA00023136"/>
    </source>
</evidence>
<dbReference type="SUPFAM" id="SSF53448">
    <property type="entry name" value="Nucleotide-diphospho-sugar transferases"/>
    <property type="match status" value="1"/>
</dbReference>
<evidence type="ECO:0000256" key="3">
    <source>
        <dbReference type="ARBA" id="ARBA00022679"/>
    </source>
</evidence>
<accession>A0A1F7L0Z2</accession>
<dbReference type="PANTHER" id="PTHR48090:SF3">
    <property type="entry name" value="UNDECAPRENYL-PHOSPHATE 4-DEOXY-4-FORMAMIDO-L-ARABINOSE TRANSFERASE"/>
    <property type="match status" value="1"/>
</dbReference>
<keyword evidence="2" id="KW-0328">Glycosyltransferase</keyword>
<dbReference type="GO" id="GO:0016757">
    <property type="term" value="F:glycosyltransferase activity"/>
    <property type="evidence" value="ECO:0007669"/>
    <property type="project" value="UniProtKB-KW"/>
</dbReference>
<evidence type="ECO:0000313" key="10">
    <source>
        <dbReference type="EMBL" id="OGK73771.1"/>
    </source>
</evidence>
<organism evidence="10 11">
    <name type="scientific">Candidatus Roizmanbacteria bacterium RIFOXYD1_FULL_38_12</name>
    <dbReference type="NCBI Taxonomy" id="1802093"/>
    <lineage>
        <taxon>Bacteria</taxon>
        <taxon>Candidatus Roizmaniibacteriota</taxon>
    </lineage>
</organism>
<dbReference type="PANTHER" id="PTHR48090">
    <property type="entry name" value="UNDECAPRENYL-PHOSPHATE 4-DEOXY-4-FORMAMIDO-L-ARABINOSE TRANSFERASE-RELATED"/>
    <property type="match status" value="1"/>
</dbReference>
<dbReference type="GO" id="GO:0005886">
    <property type="term" value="C:plasma membrane"/>
    <property type="evidence" value="ECO:0007669"/>
    <property type="project" value="TreeGrafter"/>
</dbReference>
<sequence length="299" mass="34715">MISIIIPFHNEEESIKPLYEEIRGMFEAYRYDYEILFIDDGSTDESKEKVKEIMEKDHHIFLHVHKKQFGKGQALQTGLQHSKGDELVFMDGDLQDDPGDIPALIQKLHEGNDLINGIRTKRKDNSVIKIYSHIANIVLHRFLHSPFTDINCGFKIFKKEITKDIPFYGNSFRFFPLAVYLKGYKVSEIPVHNRQRKYGKTKYGMKKLLIGMLDMVTAYFLFRFAERPLHFFGVIGGVFFIIGFLVSLYLSFERIFFNVLLYRRPALLFGILMIIVGIQIGMTGIIGELIVYLNKKGNK</sequence>
<evidence type="ECO:0000313" key="11">
    <source>
        <dbReference type="Proteomes" id="UP000177050"/>
    </source>
</evidence>
<dbReference type="Gene3D" id="3.90.550.10">
    <property type="entry name" value="Spore Coat Polysaccharide Biosynthesis Protein SpsA, Chain A"/>
    <property type="match status" value="1"/>
</dbReference>
<proteinExistence type="predicted"/>
<dbReference type="InterPro" id="IPR001173">
    <property type="entry name" value="Glyco_trans_2-like"/>
</dbReference>
<keyword evidence="7 8" id="KW-0472">Membrane</keyword>
<keyword evidence="5" id="KW-0448">Lipopolysaccharide biosynthesis</keyword>
<evidence type="ECO:0000256" key="4">
    <source>
        <dbReference type="ARBA" id="ARBA00022692"/>
    </source>
</evidence>
<dbReference type="Pfam" id="PF00535">
    <property type="entry name" value="Glycos_transf_2"/>
    <property type="match status" value="1"/>
</dbReference>
<feature type="transmembrane region" description="Helical" evidence="8">
    <location>
        <begin position="231"/>
        <end position="252"/>
    </location>
</feature>
<dbReference type="InterPro" id="IPR029044">
    <property type="entry name" value="Nucleotide-diphossugar_trans"/>
</dbReference>
<feature type="transmembrane region" description="Helical" evidence="8">
    <location>
        <begin position="264"/>
        <end position="293"/>
    </location>
</feature>
<evidence type="ECO:0000259" key="9">
    <source>
        <dbReference type="Pfam" id="PF00535"/>
    </source>
</evidence>
<keyword evidence="1" id="KW-1003">Cell membrane</keyword>
<evidence type="ECO:0000256" key="5">
    <source>
        <dbReference type="ARBA" id="ARBA00022985"/>
    </source>
</evidence>
<evidence type="ECO:0000256" key="1">
    <source>
        <dbReference type="ARBA" id="ARBA00022475"/>
    </source>
</evidence>
<name>A0A1F7L0Z2_9BACT</name>
<dbReference type="CDD" id="cd04187">
    <property type="entry name" value="DPM1_like_bac"/>
    <property type="match status" value="1"/>
</dbReference>